<dbReference type="Gene3D" id="1.10.287.470">
    <property type="entry name" value="Helix hairpin bin"/>
    <property type="match status" value="1"/>
</dbReference>
<feature type="domain" description="YknX-like C-terminal permuted SH3-like" evidence="3">
    <location>
        <begin position="283"/>
        <end position="349"/>
    </location>
</feature>
<name>A0A495DJN1_9PROT</name>
<dbReference type="Gene3D" id="2.40.30.170">
    <property type="match status" value="1"/>
</dbReference>
<gene>
    <name evidence="4" type="ORF">C7435_0771</name>
</gene>
<dbReference type="InterPro" id="IPR058637">
    <property type="entry name" value="YknX-like_C"/>
</dbReference>
<feature type="signal peptide" evidence="2">
    <location>
        <begin position="1"/>
        <end position="26"/>
    </location>
</feature>
<dbReference type="OrthoDB" id="9806939at2"/>
<evidence type="ECO:0000256" key="1">
    <source>
        <dbReference type="ARBA" id="ARBA00009477"/>
    </source>
</evidence>
<dbReference type="InterPro" id="IPR006143">
    <property type="entry name" value="RND_pump_MFP"/>
</dbReference>
<dbReference type="NCBIfam" id="TIGR01730">
    <property type="entry name" value="RND_mfp"/>
    <property type="match status" value="1"/>
</dbReference>
<sequence length="355" mass="37573">MLAQTLIRTLIPLALAIGLATAPVHAQQAPPPAVVRTAEVVSLDMARTIMTPASVMSRNDAQIAAEASGRITFIAEPGDEIAEGGLIAQMDDRQARIDLESARARHSRAAANASYQGAEAARYQQLAENGTVPATRLREVELARDLAVQDAREARSALDRAELALERTQIRAPFAGRVAERLIQVGELSAPGRDIARLVDIEHKEAVAQVPVAVAPFLRVGMDVTLSLSDASAIRAPIRAIIPVGNAVSRTFEVRIDLEGSDWIIGSAARVALPAETPRTQLAAPYDAVILRANGNFVFVIDDDDIAHQVAVAPGVRTDGYIAIAGEVEAGDRVVVSGAETLSEGRTVTELGEDA</sequence>
<dbReference type="Gene3D" id="2.40.50.100">
    <property type="match status" value="1"/>
</dbReference>
<dbReference type="Gene3D" id="2.40.420.20">
    <property type="match status" value="1"/>
</dbReference>
<evidence type="ECO:0000256" key="2">
    <source>
        <dbReference type="SAM" id="SignalP"/>
    </source>
</evidence>
<comment type="similarity">
    <text evidence="1">Belongs to the membrane fusion protein (MFP) (TC 8.A.1) family.</text>
</comment>
<accession>A0A495DJN1</accession>
<dbReference type="SUPFAM" id="SSF111369">
    <property type="entry name" value="HlyD-like secretion proteins"/>
    <property type="match status" value="1"/>
</dbReference>
<proteinExistence type="inferred from homology"/>
<dbReference type="PANTHER" id="PTHR30469:SF38">
    <property type="entry name" value="HLYD FAMILY SECRETION PROTEIN"/>
    <property type="match status" value="1"/>
</dbReference>
<comment type="caution">
    <text evidence="4">The sequence shown here is derived from an EMBL/GenBank/DDBJ whole genome shotgun (WGS) entry which is preliminary data.</text>
</comment>
<dbReference type="Proteomes" id="UP000273675">
    <property type="component" value="Unassembled WGS sequence"/>
</dbReference>
<dbReference type="Pfam" id="PF25989">
    <property type="entry name" value="YknX_C"/>
    <property type="match status" value="1"/>
</dbReference>
<evidence type="ECO:0000313" key="4">
    <source>
        <dbReference type="EMBL" id="RKR02831.1"/>
    </source>
</evidence>
<organism evidence="4 5">
    <name type="scientific">Maricaulis maris</name>
    <dbReference type="NCBI Taxonomy" id="74318"/>
    <lineage>
        <taxon>Bacteria</taxon>
        <taxon>Pseudomonadati</taxon>
        <taxon>Pseudomonadota</taxon>
        <taxon>Alphaproteobacteria</taxon>
        <taxon>Maricaulales</taxon>
        <taxon>Maricaulaceae</taxon>
        <taxon>Maricaulis</taxon>
    </lineage>
</organism>
<reference evidence="4 5" key="1">
    <citation type="submission" date="2018-10" db="EMBL/GenBank/DDBJ databases">
        <title>Genomic Encyclopedia of Type Strains, Phase IV (KMG-IV): sequencing the most valuable type-strain genomes for metagenomic binning, comparative biology and taxonomic classification.</title>
        <authorList>
            <person name="Goeker M."/>
        </authorList>
    </citation>
    <scope>NUCLEOTIDE SEQUENCE [LARGE SCALE GENOMIC DNA]</scope>
    <source>
        <strain evidence="4 5">DSM 4734</strain>
    </source>
</reference>
<dbReference type="RefSeq" id="WP_121210120.1">
    <property type="nucleotide sequence ID" value="NZ_RBIM01000002.1"/>
</dbReference>
<dbReference type="EMBL" id="RBIM01000002">
    <property type="protein sequence ID" value="RKR02831.1"/>
    <property type="molecule type" value="Genomic_DNA"/>
</dbReference>
<protein>
    <submittedName>
        <fullName evidence="4">RND family efflux transporter MFP subunit</fullName>
    </submittedName>
</protein>
<dbReference type="GO" id="GO:1990281">
    <property type="term" value="C:efflux pump complex"/>
    <property type="evidence" value="ECO:0007669"/>
    <property type="project" value="TreeGrafter"/>
</dbReference>
<feature type="chain" id="PRO_5019812151" evidence="2">
    <location>
        <begin position="27"/>
        <end position="355"/>
    </location>
</feature>
<dbReference type="PANTHER" id="PTHR30469">
    <property type="entry name" value="MULTIDRUG RESISTANCE PROTEIN MDTA"/>
    <property type="match status" value="1"/>
</dbReference>
<dbReference type="GO" id="GO:0015562">
    <property type="term" value="F:efflux transmembrane transporter activity"/>
    <property type="evidence" value="ECO:0007669"/>
    <property type="project" value="TreeGrafter"/>
</dbReference>
<evidence type="ECO:0000313" key="5">
    <source>
        <dbReference type="Proteomes" id="UP000273675"/>
    </source>
</evidence>
<dbReference type="AlphaFoldDB" id="A0A495DJN1"/>
<keyword evidence="2" id="KW-0732">Signal</keyword>
<evidence type="ECO:0000259" key="3">
    <source>
        <dbReference type="Pfam" id="PF25989"/>
    </source>
</evidence>